<evidence type="ECO:0000256" key="1">
    <source>
        <dbReference type="SAM" id="Phobius"/>
    </source>
</evidence>
<name>A0A2B0MNK5_BACCE</name>
<evidence type="ECO:0000313" key="3">
    <source>
        <dbReference type="Proteomes" id="UP000242656"/>
    </source>
</evidence>
<dbReference type="Pfam" id="PF20225">
    <property type="entry name" value="DUF6584"/>
    <property type="match status" value="1"/>
</dbReference>
<keyword evidence="2" id="KW-0067">ATP-binding</keyword>
<dbReference type="GO" id="GO:0004386">
    <property type="term" value="F:helicase activity"/>
    <property type="evidence" value="ECO:0007669"/>
    <property type="project" value="UniProtKB-KW"/>
</dbReference>
<dbReference type="Proteomes" id="UP000242656">
    <property type="component" value="Unassembled WGS sequence"/>
</dbReference>
<proteinExistence type="predicted"/>
<keyword evidence="2" id="KW-0547">Nucleotide-binding</keyword>
<dbReference type="EMBL" id="NUWN01000004">
    <property type="protein sequence ID" value="PFK47748.1"/>
    <property type="molecule type" value="Genomic_DNA"/>
</dbReference>
<keyword evidence="1" id="KW-0812">Transmembrane</keyword>
<feature type="transmembrane region" description="Helical" evidence="1">
    <location>
        <begin position="132"/>
        <end position="156"/>
    </location>
</feature>
<evidence type="ECO:0000313" key="2">
    <source>
        <dbReference type="EMBL" id="PFK47748.1"/>
    </source>
</evidence>
<dbReference type="RefSeq" id="WP_098489314.1">
    <property type="nucleotide sequence ID" value="NZ_NUWN01000004.1"/>
</dbReference>
<comment type="caution">
    <text evidence="2">The sequence shown here is derived from an EMBL/GenBank/DDBJ whole genome shotgun (WGS) entry which is preliminary data.</text>
</comment>
<organism evidence="2 3">
    <name type="scientific">Bacillus cereus</name>
    <dbReference type="NCBI Taxonomy" id="1396"/>
    <lineage>
        <taxon>Bacteria</taxon>
        <taxon>Bacillati</taxon>
        <taxon>Bacillota</taxon>
        <taxon>Bacilli</taxon>
        <taxon>Bacillales</taxon>
        <taxon>Bacillaceae</taxon>
        <taxon>Bacillus</taxon>
        <taxon>Bacillus cereus group</taxon>
    </lineage>
</organism>
<accession>A0A2B0MNK5</accession>
<sequence>MKEKTLLKIEKDIENHNLGKARERLHGLIQAYPDDLSLRKKLGDIYFRLQYPTMAGRYWYLEENKTPEMLQACQQFEKSMGNSPNEIVRALKFKGDSAIIHNLPLQYNPPTIQSLVVEQIVQEPEENWKDNFVYFGCISIIVAIFISTCIGLYIMFNWLFS</sequence>
<keyword evidence="1" id="KW-1133">Transmembrane helix</keyword>
<reference evidence="2 3" key="1">
    <citation type="submission" date="2017-09" db="EMBL/GenBank/DDBJ databases">
        <title>Large-scale bioinformatics analysis of Bacillus genomes uncovers conserved roles of natural products in bacterial physiology.</title>
        <authorList>
            <consortium name="Agbiome Team Llc"/>
            <person name="Bleich R.M."/>
            <person name="Grubbs K.J."/>
            <person name="Santa Maria K.C."/>
            <person name="Allen S.E."/>
            <person name="Farag S."/>
            <person name="Shank E.A."/>
            <person name="Bowers A."/>
        </authorList>
    </citation>
    <scope>NUCLEOTIDE SEQUENCE [LARGE SCALE GENOMIC DNA]</scope>
    <source>
        <strain evidence="2 3">AFS083043</strain>
    </source>
</reference>
<keyword evidence="1" id="KW-0472">Membrane</keyword>
<protein>
    <submittedName>
        <fullName evidence="2">DNA helicase</fullName>
    </submittedName>
</protein>
<keyword evidence="2" id="KW-0378">Hydrolase</keyword>
<gene>
    <name evidence="2" type="ORF">COI93_01255</name>
</gene>
<dbReference type="InterPro" id="IPR046491">
    <property type="entry name" value="DUF6584"/>
</dbReference>
<keyword evidence="2" id="KW-0347">Helicase</keyword>
<dbReference type="AlphaFoldDB" id="A0A2B0MNK5"/>